<evidence type="ECO:0008006" key="3">
    <source>
        <dbReference type="Google" id="ProtNLM"/>
    </source>
</evidence>
<accession>A0ABN1PVV7</accession>
<evidence type="ECO:0000313" key="1">
    <source>
        <dbReference type="EMBL" id="GAA0933355.1"/>
    </source>
</evidence>
<keyword evidence="2" id="KW-1185">Reference proteome</keyword>
<dbReference type="RefSeq" id="WP_343941298.1">
    <property type="nucleotide sequence ID" value="NZ_BAAAHP010000066.1"/>
</dbReference>
<sequence length="109" mass="12015">MAGSLNDISVSDGDAVATEHIPTALTAGGLVYDDGATQIFEPAGATIYVERGRPTEGEWYLDDAGRFCSFWPPSYRACYDLRWIVEDGRIVGLRFTELAGRSSFIGRYR</sequence>
<gene>
    <name evidence="1" type="ORF">GCM10009559_22960</name>
</gene>
<evidence type="ECO:0000313" key="2">
    <source>
        <dbReference type="Proteomes" id="UP001499967"/>
    </source>
</evidence>
<organism evidence="1 2">
    <name type="scientific">Pseudonocardia zijingensis</name>
    <dbReference type="NCBI Taxonomy" id="153376"/>
    <lineage>
        <taxon>Bacteria</taxon>
        <taxon>Bacillati</taxon>
        <taxon>Actinomycetota</taxon>
        <taxon>Actinomycetes</taxon>
        <taxon>Pseudonocardiales</taxon>
        <taxon>Pseudonocardiaceae</taxon>
        <taxon>Pseudonocardia</taxon>
    </lineage>
</organism>
<proteinExistence type="predicted"/>
<name>A0ABN1PVV7_9PSEU</name>
<protein>
    <recommendedName>
        <fullName evidence="3">SnoaL-like protein</fullName>
    </recommendedName>
</protein>
<dbReference type="Proteomes" id="UP001499967">
    <property type="component" value="Unassembled WGS sequence"/>
</dbReference>
<reference evidence="1 2" key="1">
    <citation type="journal article" date="2019" name="Int. J. Syst. Evol. Microbiol.">
        <title>The Global Catalogue of Microorganisms (GCM) 10K type strain sequencing project: providing services to taxonomists for standard genome sequencing and annotation.</title>
        <authorList>
            <consortium name="The Broad Institute Genomics Platform"/>
            <consortium name="The Broad Institute Genome Sequencing Center for Infectious Disease"/>
            <person name="Wu L."/>
            <person name="Ma J."/>
        </authorList>
    </citation>
    <scope>NUCLEOTIDE SEQUENCE [LARGE SCALE GENOMIC DNA]</scope>
    <source>
        <strain evidence="1 2">JCM 11117</strain>
    </source>
</reference>
<dbReference type="EMBL" id="BAAAHP010000066">
    <property type="protein sequence ID" value="GAA0933355.1"/>
    <property type="molecule type" value="Genomic_DNA"/>
</dbReference>
<comment type="caution">
    <text evidence="1">The sequence shown here is derived from an EMBL/GenBank/DDBJ whole genome shotgun (WGS) entry which is preliminary data.</text>
</comment>